<dbReference type="EMBL" id="FMUS01000014">
    <property type="protein sequence ID" value="SCY73426.1"/>
    <property type="molecule type" value="Genomic_DNA"/>
</dbReference>
<dbReference type="Pfam" id="PF00549">
    <property type="entry name" value="Ligase_CoA"/>
    <property type="match status" value="1"/>
</dbReference>
<dbReference type="Proteomes" id="UP000198636">
    <property type="component" value="Unassembled WGS sequence"/>
</dbReference>
<dbReference type="GO" id="GO:0006099">
    <property type="term" value="P:tricarboxylic acid cycle"/>
    <property type="evidence" value="ECO:0007669"/>
    <property type="project" value="TreeGrafter"/>
</dbReference>
<organism evidence="3 4">
    <name type="scientific">Alkaliphilus peptidifermentans DSM 18978</name>
    <dbReference type="NCBI Taxonomy" id="1120976"/>
    <lineage>
        <taxon>Bacteria</taxon>
        <taxon>Bacillati</taxon>
        <taxon>Bacillota</taxon>
        <taxon>Clostridia</taxon>
        <taxon>Peptostreptococcales</taxon>
        <taxon>Natronincolaceae</taxon>
        <taxon>Alkaliphilus</taxon>
    </lineage>
</organism>
<dbReference type="AlphaFoldDB" id="A0A1G5IBF1"/>
<dbReference type="STRING" id="1120976.SAMN03080606_02327"/>
<name>A0A1G5IBF1_9FIRM</name>
<evidence type="ECO:0000313" key="4">
    <source>
        <dbReference type="Proteomes" id="UP000198636"/>
    </source>
</evidence>
<gene>
    <name evidence="3" type="ORF">SAMN03080606_02327</name>
</gene>
<reference evidence="3 4" key="1">
    <citation type="submission" date="2016-10" db="EMBL/GenBank/DDBJ databases">
        <authorList>
            <person name="de Groot N.N."/>
        </authorList>
    </citation>
    <scope>NUCLEOTIDE SEQUENCE [LARGE SCALE GENOMIC DNA]</scope>
    <source>
        <strain evidence="3 4">DSM 18978</strain>
    </source>
</reference>
<dbReference type="GO" id="GO:0005829">
    <property type="term" value="C:cytosol"/>
    <property type="evidence" value="ECO:0007669"/>
    <property type="project" value="TreeGrafter"/>
</dbReference>
<proteinExistence type="predicted"/>
<dbReference type="GO" id="GO:0004776">
    <property type="term" value="F:succinate-CoA ligase (GDP-forming) activity"/>
    <property type="evidence" value="ECO:0007669"/>
    <property type="project" value="TreeGrafter"/>
</dbReference>
<dbReference type="PANTHER" id="PTHR11117">
    <property type="entry name" value="SUCCINYL-COA LIGASE SUBUNIT ALPHA"/>
    <property type="match status" value="1"/>
</dbReference>
<evidence type="ECO:0000313" key="3">
    <source>
        <dbReference type="EMBL" id="SCY73426.1"/>
    </source>
</evidence>
<dbReference type="Pfam" id="PF02629">
    <property type="entry name" value="CoA_binding"/>
    <property type="match status" value="1"/>
</dbReference>
<evidence type="ECO:0000259" key="1">
    <source>
        <dbReference type="Pfam" id="PF00549"/>
    </source>
</evidence>
<dbReference type="Gene3D" id="3.40.50.720">
    <property type="entry name" value="NAD(P)-binding Rossmann-like Domain"/>
    <property type="match status" value="1"/>
</dbReference>
<dbReference type="NCBIfam" id="NF004760">
    <property type="entry name" value="PRK06091.1"/>
    <property type="match status" value="1"/>
</dbReference>
<dbReference type="InterPro" id="IPR003781">
    <property type="entry name" value="CoA-bd"/>
</dbReference>
<dbReference type="PANTHER" id="PTHR11117:SF24">
    <property type="entry name" value="PROTEIN FDRA"/>
    <property type="match status" value="1"/>
</dbReference>
<evidence type="ECO:0000259" key="2">
    <source>
        <dbReference type="Pfam" id="PF02629"/>
    </source>
</evidence>
<protein>
    <submittedName>
        <fullName evidence="3">Succinyl-CoA synthetase, alpha subunit</fullName>
    </submittedName>
</protein>
<feature type="domain" description="CoA-binding" evidence="2">
    <location>
        <begin position="197"/>
        <end position="293"/>
    </location>
</feature>
<dbReference type="Gene3D" id="3.40.50.261">
    <property type="entry name" value="Succinyl-CoA synthetase domains"/>
    <property type="match status" value="2"/>
</dbReference>
<dbReference type="InterPro" id="IPR016102">
    <property type="entry name" value="Succinyl-CoA_synth-like"/>
</dbReference>
<keyword evidence="4" id="KW-1185">Reference proteome</keyword>
<dbReference type="GO" id="GO:0009361">
    <property type="term" value="C:succinate-CoA ligase complex (ADP-forming)"/>
    <property type="evidence" value="ECO:0007669"/>
    <property type="project" value="TreeGrafter"/>
</dbReference>
<feature type="domain" description="ATP-citrate synthase/succinyl-CoA ligase C-terminal" evidence="1">
    <location>
        <begin position="356"/>
        <end position="515"/>
    </location>
</feature>
<dbReference type="InterPro" id="IPR036291">
    <property type="entry name" value="NAD(P)-bd_dom_sf"/>
</dbReference>
<dbReference type="SUPFAM" id="SSF51735">
    <property type="entry name" value="NAD(P)-binding Rossmann-fold domains"/>
    <property type="match status" value="1"/>
</dbReference>
<dbReference type="InterPro" id="IPR005811">
    <property type="entry name" value="SUCC_ACL_C"/>
</dbReference>
<accession>A0A1G5IBF1</accession>
<dbReference type="GO" id="GO:0004775">
    <property type="term" value="F:succinate-CoA ligase (ADP-forming) activity"/>
    <property type="evidence" value="ECO:0007669"/>
    <property type="project" value="TreeGrafter"/>
</dbReference>
<dbReference type="SUPFAM" id="SSF52210">
    <property type="entry name" value="Succinyl-CoA synthetase domains"/>
    <property type="match status" value="2"/>
</dbReference>
<sequence length="527" mass="57531">MNYGEVGVLLMNIKIKTQKNTYYDSVTLMRISKELKSLEGVEEVLVGMATDLNKELARNLGLSNETIEGLTVNDFFVTVKCTNEELFEILLKKLEELLSKKDDETEEYSPATLESTLKNVPDLNIAIISVPGQYAFAETKKALDNNLHVLLFSDNVSVKDEKTLKEIAKEKGLLMMGPDCGTAIINQVPLAFANVVKKGSIGIVGASGTGIQEASVLIDKFGGGVSQAIGTGGRDLSLDIGGIMMIEGIKALEQDEKTEVVLLISKPPAPEIAEKVLKTAKDSGKPFVVIFIGGDIEVIEKYGGVPALTLEDAAIKAVQLTNIKMKTPEIIEEGRDSLIKMLAKNLNKDQKYIRGLYTGGTLCDEAMIMLSKTIGDIYSNIPLKPHLKLMDPIESKENSCIDLGDDTFTVGRAHPMIDPATRQERLIKEAEDTEVAVYLMDFVLGYGSHHDPAGEMIASIEKAREIMRQKGYEAVYIASVSGTEADPQNLKEQERKLMEAGVVVMASNARAVGLAADLIMYHRKGRE</sequence>